<evidence type="ECO:0000313" key="2">
    <source>
        <dbReference type="EMBL" id="MED6243623.1"/>
    </source>
</evidence>
<name>A0ABU7B045_9TELE</name>
<proteinExistence type="predicted"/>
<protein>
    <submittedName>
        <fullName evidence="2">Uncharacterized protein</fullName>
    </submittedName>
</protein>
<sequence length="121" mass="13885">MNGMGNERRDLLKQRGWRGVREEARHLGLGKPKSSPKFEVRQPRQDTDRWRQLRGRRLMGGGTQGKPATPTQPQGGEVGRPSFDLEQLPATYTNKWAIIREQELVETTCQWKYPVLWVGAS</sequence>
<dbReference type="EMBL" id="JAHUTI010034797">
    <property type="protein sequence ID" value="MED6243623.1"/>
    <property type="molecule type" value="Genomic_DNA"/>
</dbReference>
<reference evidence="2 3" key="1">
    <citation type="submission" date="2021-07" db="EMBL/GenBank/DDBJ databases">
        <authorList>
            <person name="Palmer J.M."/>
        </authorList>
    </citation>
    <scope>NUCLEOTIDE SEQUENCE [LARGE SCALE GENOMIC DNA]</scope>
    <source>
        <strain evidence="2 3">AT_MEX2019</strain>
        <tissue evidence="2">Muscle</tissue>
    </source>
</reference>
<evidence type="ECO:0000313" key="3">
    <source>
        <dbReference type="Proteomes" id="UP001345963"/>
    </source>
</evidence>
<keyword evidence="3" id="KW-1185">Reference proteome</keyword>
<comment type="caution">
    <text evidence="2">The sequence shown here is derived from an EMBL/GenBank/DDBJ whole genome shotgun (WGS) entry which is preliminary data.</text>
</comment>
<organism evidence="2 3">
    <name type="scientific">Ataeniobius toweri</name>
    <dbReference type="NCBI Taxonomy" id="208326"/>
    <lineage>
        <taxon>Eukaryota</taxon>
        <taxon>Metazoa</taxon>
        <taxon>Chordata</taxon>
        <taxon>Craniata</taxon>
        <taxon>Vertebrata</taxon>
        <taxon>Euteleostomi</taxon>
        <taxon>Actinopterygii</taxon>
        <taxon>Neopterygii</taxon>
        <taxon>Teleostei</taxon>
        <taxon>Neoteleostei</taxon>
        <taxon>Acanthomorphata</taxon>
        <taxon>Ovalentaria</taxon>
        <taxon>Atherinomorphae</taxon>
        <taxon>Cyprinodontiformes</taxon>
        <taxon>Goodeidae</taxon>
        <taxon>Ataeniobius</taxon>
    </lineage>
</organism>
<feature type="compositionally biased region" description="Basic and acidic residues" evidence="1">
    <location>
        <begin position="36"/>
        <end position="51"/>
    </location>
</feature>
<evidence type="ECO:0000256" key="1">
    <source>
        <dbReference type="SAM" id="MobiDB-lite"/>
    </source>
</evidence>
<accession>A0ABU7B045</accession>
<dbReference type="Proteomes" id="UP001345963">
    <property type="component" value="Unassembled WGS sequence"/>
</dbReference>
<gene>
    <name evidence="2" type="ORF">ATANTOWER_023692</name>
</gene>
<feature type="region of interest" description="Disordered" evidence="1">
    <location>
        <begin position="22"/>
        <end position="84"/>
    </location>
</feature>